<dbReference type="InterPro" id="IPR019633">
    <property type="entry name" value="DUF2498"/>
</dbReference>
<reference evidence="1 2" key="1">
    <citation type="journal article" date="2011" name="Stand. Genomic Sci.">
        <title>Complete genome of the onion pathogen Enterobacter cloacae EcWSU1.</title>
        <authorList>
            <person name="Humann J.L."/>
            <person name="Wildung M."/>
            <person name="Cheng C.H."/>
            <person name="Lee T."/>
            <person name="Stewart J.E."/>
            <person name="Drew J.C."/>
            <person name="Triplett E.W."/>
            <person name="Main D."/>
            <person name="Schroeder B.K."/>
        </authorList>
    </citation>
    <scope>NUCLEOTIDE SEQUENCE [LARGE SCALE GENOMIC DNA]</scope>
    <source>
        <strain evidence="1 2">EcWSU1</strain>
    </source>
</reference>
<dbReference type="AlphaFoldDB" id="G8LDT3"/>
<dbReference type="NCBIfam" id="NF008265">
    <property type="entry name" value="PRK11037.1"/>
    <property type="match status" value="1"/>
</dbReference>
<dbReference type="InterPro" id="IPR038191">
    <property type="entry name" value="YciN_sf"/>
</dbReference>
<protein>
    <submittedName>
        <fullName evidence="1">YciN</fullName>
    </submittedName>
</protein>
<accession>G8LDT3</accession>
<dbReference type="HOGENOM" id="CLU_164128_0_0_6"/>
<evidence type="ECO:0000313" key="1">
    <source>
        <dbReference type="EMBL" id="AEW73945.1"/>
    </source>
</evidence>
<dbReference type="Pfam" id="PF10692">
    <property type="entry name" value="DUF2498"/>
    <property type="match status" value="1"/>
</dbReference>
<dbReference type="eggNOG" id="ENOG5032SBA">
    <property type="taxonomic scope" value="Bacteria"/>
</dbReference>
<dbReference type="Gene3D" id="3.30.300.360">
    <property type="entry name" value="Protein of unknown function (DUF2498)"/>
    <property type="match status" value="1"/>
</dbReference>
<gene>
    <name evidence="1" type="primary">yciN</name>
    <name evidence="1" type="ORF">EcWSU1_02510</name>
</gene>
<proteinExistence type="predicted"/>
<evidence type="ECO:0000313" key="2">
    <source>
        <dbReference type="Proteomes" id="UP000007838"/>
    </source>
</evidence>
<organism evidence="1 2">
    <name type="scientific">Enterobacter ludwigii</name>
    <dbReference type="NCBI Taxonomy" id="299767"/>
    <lineage>
        <taxon>Bacteria</taxon>
        <taxon>Pseudomonadati</taxon>
        <taxon>Pseudomonadota</taxon>
        <taxon>Gammaproteobacteria</taxon>
        <taxon>Enterobacterales</taxon>
        <taxon>Enterobacteriaceae</taxon>
        <taxon>Enterobacter</taxon>
        <taxon>Enterobacter cloacae complex</taxon>
    </lineage>
</organism>
<dbReference type="KEGG" id="eec:EcWSU1_02510"/>
<dbReference type="EMBL" id="CP002886">
    <property type="protein sequence ID" value="AEW73945.1"/>
    <property type="molecule type" value="Genomic_DNA"/>
</dbReference>
<dbReference type="Proteomes" id="UP000007838">
    <property type="component" value="Chromosome"/>
</dbReference>
<sequence>MQKQITPARLLRLIPSDYRENLPPKRPRRRLLSLFKEWIMHNTTQPIDRVSLLIEANKLIRDHEDTLAGIEATGVEQRNGVLVFSGEYFLDEQGLPTPKSTAVFNMFKYLAHTLSEKYHLVD</sequence>
<name>G8LDT3_9ENTR</name>